<dbReference type="HAMAP" id="MF_00375">
    <property type="entry name" value="HemL_aminotrans_3"/>
    <property type="match status" value="1"/>
</dbReference>
<evidence type="ECO:0000256" key="1">
    <source>
        <dbReference type="ARBA" id="ARBA00001579"/>
    </source>
</evidence>
<evidence type="ECO:0000313" key="10">
    <source>
        <dbReference type="Proteomes" id="UP000823886"/>
    </source>
</evidence>
<dbReference type="PANTHER" id="PTHR43713">
    <property type="entry name" value="GLUTAMATE-1-SEMIALDEHYDE 2,1-AMINOMUTASE"/>
    <property type="match status" value="1"/>
</dbReference>
<comment type="subunit">
    <text evidence="8">Homodimer.</text>
</comment>
<protein>
    <recommendedName>
        <fullName evidence="8">Glutamate-1-semialdehyde 2,1-aminomutase</fullName>
        <shortName evidence="8">GSA</shortName>
        <ecNumber evidence="8">5.4.3.8</ecNumber>
    </recommendedName>
    <alternativeName>
        <fullName evidence="8">Glutamate-1-semialdehyde aminotransferase</fullName>
        <shortName evidence="8">GSA-AT</shortName>
    </alternativeName>
</protein>
<dbReference type="Proteomes" id="UP000823886">
    <property type="component" value="Unassembled WGS sequence"/>
</dbReference>
<keyword evidence="5 8" id="KW-0663">Pyridoxal phosphate</keyword>
<dbReference type="PROSITE" id="PS00600">
    <property type="entry name" value="AA_TRANSFER_CLASS_3"/>
    <property type="match status" value="1"/>
</dbReference>
<dbReference type="GO" id="GO:0030170">
    <property type="term" value="F:pyridoxal phosphate binding"/>
    <property type="evidence" value="ECO:0007669"/>
    <property type="project" value="InterPro"/>
</dbReference>
<keyword evidence="8" id="KW-0963">Cytoplasm</keyword>
<dbReference type="CDD" id="cd00610">
    <property type="entry name" value="OAT_like"/>
    <property type="match status" value="1"/>
</dbReference>
<gene>
    <name evidence="8 9" type="primary">hemL</name>
    <name evidence="9" type="ORF">H9753_04765</name>
</gene>
<comment type="similarity">
    <text evidence="4 8">Belongs to the class-III pyridoxal-phosphate-dependent aminotransferase family. HemL subfamily.</text>
</comment>
<dbReference type="InterPro" id="IPR015421">
    <property type="entry name" value="PyrdxlP-dep_Trfase_major"/>
</dbReference>
<proteinExistence type="inferred from homology"/>
<reference evidence="9" key="1">
    <citation type="journal article" date="2021" name="PeerJ">
        <title>Extensive microbial diversity within the chicken gut microbiome revealed by metagenomics and culture.</title>
        <authorList>
            <person name="Gilroy R."/>
            <person name="Ravi A."/>
            <person name="Getino M."/>
            <person name="Pursley I."/>
            <person name="Horton D.L."/>
            <person name="Alikhan N.F."/>
            <person name="Baker D."/>
            <person name="Gharbi K."/>
            <person name="Hall N."/>
            <person name="Watson M."/>
            <person name="Adriaenssens E.M."/>
            <person name="Foster-Nyarko E."/>
            <person name="Jarju S."/>
            <person name="Secka A."/>
            <person name="Antonio M."/>
            <person name="Oren A."/>
            <person name="Chaudhuri R.R."/>
            <person name="La Ragione R."/>
            <person name="Hildebrand F."/>
            <person name="Pallen M.J."/>
        </authorList>
    </citation>
    <scope>NUCLEOTIDE SEQUENCE</scope>
    <source>
        <strain evidence="9">ChiBcec2-3848</strain>
    </source>
</reference>
<dbReference type="Gene3D" id="3.90.1150.10">
    <property type="entry name" value="Aspartate Aminotransferase, domain 1"/>
    <property type="match status" value="1"/>
</dbReference>
<dbReference type="GO" id="GO:0006782">
    <property type="term" value="P:protoporphyrinogen IX biosynthetic process"/>
    <property type="evidence" value="ECO:0007669"/>
    <property type="project" value="UniProtKB-UniRule"/>
</dbReference>
<organism evidence="9 10">
    <name type="scientific">Candidatus Blautia merdavium</name>
    <dbReference type="NCBI Taxonomy" id="2838494"/>
    <lineage>
        <taxon>Bacteria</taxon>
        <taxon>Bacillati</taxon>
        <taxon>Bacillota</taxon>
        <taxon>Clostridia</taxon>
        <taxon>Lachnospirales</taxon>
        <taxon>Lachnospiraceae</taxon>
        <taxon>Blautia</taxon>
    </lineage>
</organism>
<comment type="caution">
    <text evidence="9">The sequence shown here is derived from an EMBL/GenBank/DDBJ whole genome shotgun (WGS) entry which is preliminary data.</text>
</comment>
<dbReference type="GO" id="GO:0042286">
    <property type="term" value="F:glutamate-1-semialdehyde 2,1-aminomutase activity"/>
    <property type="evidence" value="ECO:0007669"/>
    <property type="project" value="UniProtKB-UniRule"/>
</dbReference>
<name>A0A9D2PKV4_9FIRM</name>
<evidence type="ECO:0000256" key="4">
    <source>
        <dbReference type="ARBA" id="ARBA00008981"/>
    </source>
</evidence>
<dbReference type="InterPro" id="IPR015422">
    <property type="entry name" value="PyrdxlP-dep_Trfase_small"/>
</dbReference>
<keyword evidence="6 8" id="KW-0413">Isomerase</keyword>
<evidence type="ECO:0000256" key="5">
    <source>
        <dbReference type="ARBA" id="ARBA00022898"/>
    </source>
</evidence>
<comment type="cofactor">
    <cofactor evidence="2 8">
        <name>pyridoxal 5'-phosphate</name>
        <dbReference type="ChEBI" id="CHEBI:597326"/>
    </cofactor>
</comment>
<dbReference type="Gene3D" id="3.40.640.10">
    <property type="entry name" value="Type I PLP-dependent aspartate aminotransferase-like (Major domain)"/>
    <property type="match status" value="1"/>
</dbReference>
<dbReference type="NCBIfam" id="TIGR00713">
    <property type="entry name" value="hemL"/>
    <property type="match status" value="1"/>
</dbReference>
<dbReference type="EC" id="5.4.3.8" evidence="8"/>
<evidence type="ECO:0000313" key="9">
    <source>
        <dbReference type="EMBL" id="HJC62913.1"/>
    </source>
</evidence>
<dbReference type="GO" id="GO:0008483">
    <property type="term" value="F:transaminase activity"/>
    <property type="evidence" value="ECO:0007669"/>
    <property type="project" value="InterPro"/>
</dbReference>
<dbReference type="InterPro" id="IPR049704">
    <property type="entry name" value="Aminotrans_3_PPA_site"/>
</dbReference>
<evidence type="ECO:0000256" key="3">
    <source>
        <dbReference type="ARBA" id="ARBA00004819"/>
    </source>
</evidence>
<dbReference type="EMBL" id="DWVZ01000059">
    <property type="protein sequence ID" value="HJC62913.1"/>
    <property type="molecule type" value="Genomic_DNA"/>
</dbReference>
<sequence>MTRSEELFQRALKRIPGGVNSPVRAYGAIGETPRFIQGAVGCKIFDVDGREYTDYIDSWGPMILGHNHQEIKDAMIRASENGLSFGCATEREVEMAEFICERIPHVEMIRMVNSGTEAVMSAIRAARGYTGKPKIIKFAGCYHGHSDALLVSAGSGVMTSGVPDSAGVTKGCTEDTMIAAYNDLDSVEALLTESRDQVAAVIVEPVAANMGVVPPAEGFLEGLRRLCDQHGALLIFDEVITGFRLGFAGAAGFYHVTPDLVTYGKIIGAGMPVGAYGGRKEIMEMVSPAGPVYQAGTLSGNPVAMAAGLAQLQILWRDPEIYTRLYQKGQMLFEGIKKILLEKEVPCQVNWVASLGSVFFTKTPVTDYVTAKTSDTKAFAEYFKYMLGHGVHLAPSQFEAMFLSDAHTETEISQLLDLIRRYF</sequence>
<evidence type="ECO:0000256" key="6">
    <source>
        <dbReference type="ARBA" id="ARBA00023235"/>
    </source>
</evidence>
<comment type="catalytic activity">
    <reaction evidence="1 8">
        <text>(S)-4-amino-5-oxopentanoate = 5-aminolevulinate</text>
        <dbReference type="Rhea" id="RHEA:14265"/>
        <dbReference type="ChEBI" id="CHEBI:57501"/>
        <dbReference type="ChEBI" id="CHEBI:356416"/>
        <dbReference type="EC" id="5.4.3.8"/>
    </reaction>
</comment>
<dbReference type="AlphaFoldDB" id="A0A9D2PKV4"/>
<dbReference type="SUPFAM" id="SSF53383">
    <property type="entry name" value="PLP-dependent transferases"/>
    <property type="match status" value="1"/>
</dbReference>
<comment type="pathway">
    <text evidence="3">Porphyrin-containing compound metabolism; protoporphyrin-IX biosynthesis; 5-aminolevulinate from L-glutamyl-tRNA(Glu): step 2/2.</text>
</comment>
<dbReference type="InterPro" id="IPR015424">
    <property type="entry name" value="PyrdxlP-dep_Trfase"/>
</dbReference>
<reference evidence="9" key="2">
    <citation type="submission" date="2021-04" db="EMBL/GenBank/DDBJ databases">
        <authorList>
            <person name="Gilroy R."/>
        </authorList>
    </citation>
    <scope>NUCLEOTIDE SEQUENCE</scope>
    <source>
        <strain evidence="9">ChiBcec2-3848</strain>
    </source>
</reference>
<keyword evidence="7 8" id="KW-0627">Porphyrin biosynthesis</keyword>
<evidence type="ECO:0000256" key="8">
    <source>
        <dbReference type="HAMAP-Rule" id="MF_00375"/>
    </source>
</evidence>
<dbReference type="Pfam" id="PF00202">
    <property type="entry name" value="Aminotran_3"/>
    <property type="match status" value="1"/>
</dbReference>
<dbReference type="InterPro" id="IPR004639">
    <property type="entry name" value="4pyrrol_synth_GluAld_NH2Trfase"/>
</dbReference>
<accession>A0A9D2PKV4</accession>
<dbReference type="FunFam" id="3.40.640.10:FF:000021">
    <property type="entry name" value="Glutamate-1-semialdehyde 2,1-aminomutase"/>
    <property type="match status" value="1"/>
</dbReference>
<dbReference type="NCBIfam" id="NF000818">
    <property type="entry name" value="PRK00062.1"/>
    <property type="match status" value="1"/>
</dbReference>
<dbReference type="GO" id="GO:0005737">
    <property type="term" value="C:cytoplasm"/>
    <property type="evidence" value="ECO:0007669"/>
    <property type="project" value="UniProtKB-SubCell"/>
</dbReference>
<dbReference type="InterPro" id="IPR005814">
    <property type="entry name" value="Aminotrans_3"/>
</dbReference>
<evidence type="ECO:0000256" key="7">
    <source>
        <dbReference type="ARBA" id="ARBA00023244"/>
    </source>
</evidence>
<dbReference type="PANTHER" id="PTHR43713:SF3">
    <property type="entry name" value="GLUTAMATE-1-SEMIALDEHYDE 2,1-AMINOMUTASE 1, CHLOROPLASTIC-RELATED"/>
    <property type="match status" value="1"/>
</dbReference>
<feature type="modified residue" description="N6-(pyridoxal phosphate)lysine" evidence="8">
    <location>
        <position position="265"/>
    </location>
</feature>
<evidence type="ECO:0000256" key="2">
    <source>
        <dbReference type="ARBA" id="ARBA00001933"/>
    </source>
</evidence>
<comment type="subcellular location">
    <subcellularLocation>
        <location evidence="8">Cytoplasm</location>
    </subcellularLocation>
</comment>